<name>A0A2U1CMY8_9BURK</name>
<reference evidence="5 6" key="1">
    <citation type="submission" date="2018-04" db="EMBL/GenBank/DDBJ databases">
        <title>Genomic Encyclopedia of Type Strains, Phase IV (KMG-IV): sequencing the most valuable type-strain genomes for metagenomic binning, comparative biology and taxonomic classification.</title>
        <authorList>
            <person name="Goeker M."/>
        </authorList>
    </citation>
    <scope>NUCLEOTIDE SEQUENCE [LARGE SCALE GENOMIC DNA]</scope>
    <source>
        <strain evidence="5 6">DSM 10065</strain>
    </source>
</reference>
<dbReference type="EMBL" id="QEKO01000002">
    <property type="protein sequence ID" value="PVY62317.1"/>
    <property type="molecule type" value="Genomic_DNA"/>
</dbReference>
<dbReference type="SUPFAM" id="SSF48008">
    <property type="entry name" value="GntR ligand-binding domain-like"/>
    <property type="match status" value="1"/>
</dbReference>
<dbReference type="PANTHER" id="PTHR43537:SF41">
    <property type="entry name" value="TRANSCRIPTIONAL REGULATORY PROTEIN"/>
    <property type="match status" value="1"/>
</dbReference>
<dbReference type="AlphaFoldDB" id="A0A2U1CMY8"/>
<dbReference type="PROSITE" id="PS50949">
    <property type="entry name" value="HTH_GNTR"/>
    <property type="match status" value="1"/>
</dbReference>
<protein>
    <submittedName>
        <fullName evidence="5">GntR family transcriptional regulator</fullName>
    </submittedName>
</protein>
<dbReference type="STRING" id="1231391.GCA_000308195_01848"/>
<dbReference type="OrthoDB" id="9799812at2"/>
<keyword evidence="2" id="KW-0238">DNA-binding</keyword>
<evidence type="ECO:0000259" key="4">
    <source>
        <dbReference type="PROSITE" id="PS50949"/>
    </source>
</evidence>
<dbReference type="PANTHER" id="PTHR43537">
    <property type="entry name" value="TRANSCRIPTIONAL REGULATOR, GNTR FAMILY"/>
    <property type="match status" value="1"/>
</dbReference>
<dbReference type="PRINTS" id="PR00035">
    <property type="entry name" value="HTHGNTR"/>
</dbReference>
<keyword evidence="3" id="KW-0804">Transcription</keyword>
<proteinExistence type="predicted"/>
<dbReference type="InterPro" id="IPR011711">
    <property type="entry name" value="GntR_C"/>
</dbReference>
<dbReference type="RefSeq" id="WP_017524206.1">
    <property type="nucleotide sequence ID" value="NZ_JACCEX010000002.1"/>
</dbReference>
<dbReference type="InterPro" id="IPR036388">
    <property type="entry name" value="WH-like_DNA-bd_sf"/>
</dbReference>
<comment type="caution">
    <text evidence="5">The sequence shown here is derived from an EMBL/GenBank/DDBJ whole genome shotgun (WGS) entry which is preliminary data.</text>
</comment>
<dbReference type="GO" id="GO:0003677">
    <property type="term" value="F:DNA binding"/>
    <property type="evidence" value="ECO:0007669"/>
    <property type="project" value="UniProtKB-KW"/>
</dbReference>
<evidence type="ECO:0000313" key="5">
    <source>
        <dbReference type="EMBL" id="PVY62317.1"/>
    </source>
</evidence>
<dbReference type="SUPFAM" id="SSF46785">
    <property type="entry name" value="Winged helix' DNA-binding domain"/>
    <property type="match status" value="1"/>
</dbReference>
<evidence type="ECO:0000256" key="1">
    <source>
        <dbReference type="ARBA" id="ARBA00023015"/>
    </source>
</evidence>
<dbReference type="SMART" id="SM00345">
    <property type="entry name" value="HTH_GNTR"/>
    <property type="match status" value="1"/>
</dbReference>
<accession>A0A2U1CMY8</accession>
<keyword evidence="1" id="KW-0805">Transcription regulation</keyword>
<dbReference type="InterPro" id="IPR008920">
    <property type="entry name" value="TF_FadR/GntR_C"/>
</dbReference>
<dbReference type="InterPro" id="IPR000524">
    <property type="entry name" value="Tscrpt_reg_HTH_GntR"/>
</dbReference>
<feature type="domain" description="HTH gntR-type" evidence="4">
    <location>
        <begin position="13"/>
        <end position="80"/>
    </location>
</feature>
<dbReference type="Gene3D" id="1.10.10.10">
    <property type="entry name" value="Winged helix-like DNA-binding domain superfamily/Winged helix DNA-binding domain"/>
    <property type="match status" value="1"/>
</dbReference>
<dbReference type="Proteomes" id="UP000246145">
    <property type="component" value="Unassembled WGS sequence"/>
</dbReference>
<evidence type="ECO:0000256" key="2">
    <source>
        <dbReference type="ARBA" id="ARBA00023125"/>
    </source>
</evidence>
<dbReference type="CDD" id="cd07377">
    <property type="entry name" value="WHTH_GntR"/>
    <property type="match status" value="1"/>
</dbReference>
<dbReference type="Pfam" id="PF07729">
    <property type="entry name" value="FCD"/>
    <property type="match status" value="1"/>
</dbReference>
<dbReference type="Gene3D" id="1.20.120.530">
    <property type="entry name" value="GntR ligand-binding domain-like"/>
    <property type="match status" value="1"/>
</dbReference>
<organism evidence="5 6">
    <name type="scientific">Pusillimonas noertemannii</name>
    <dbReference type="NCBI Taxonomy" id="305977"/>
    <lineage>
        <taxon>Bacteria</taxon>
        <taxon>Pseudomonadati</taxon>
        <taxon>Pseudomonadota</taxon>
        <taxon>Betaproteobacteria</taxon>
        <taxon>Burkholderiales</taxon>
        <taxon>Alcaligenaceae</taxon>
        <taxon>Pusillimonas</taxon>
    </lineage>
</organism>
<gene>
    <name evidence="5" type="ORF">C7440_1810</name>
</gene>
<sequence>MSAHEFTGIGPAETLPSIVYKKLRDAILNGVFSPGQMLRQDEVAAKLGVSRSPLREALPRLEADGIVVLHPRRGYAVASLDPKQITEVFDLRRLLETELARRSIQKRTEADIARIYAIISEMTPLAEETDPAGTARWFDLNMQFHTALLTPADCPHHLKALDHSRNLIESYIRTETHLTGDLRQAQEEHTLLAKTFVMGEIGQFVELTRQHSEHTRDRLLSRLPTLDPES</sequence>
<keyword evidence="6" id="KW-1185">Reference proteome</keyword>
<dbReference type="Pfam" id="PF00392">
    <property type="entry name" value="GntR"/>
    <property type="match status" value="1"/>
</dbReference>
<dbReference type="SMART" id="SM00895">
    <property type="entry name" value="FCD"/>
    <property type="match status" value="1"/>
</dbReference>
<dbReference type="InterPro" id="IPR036390">
    <property type="entry name" value="WH_DNA-bd_sf"/>
</dbReference>
<evidence type="ECO:0000313" key="6">
    <source>
        <dbReference type="Proteomes" id="UP000246145"/>
    </source>
</evidence>
<evidence type="ECO:0000256" key="3">
    <source>
        <dbReference type="ARBA" id="ARBA00023163"/>
    </source>
</evidence>
<dbReference type="GO" id="GO:0003700">
    <property type="term" value="F:DNA-binding transcription factor activity"/>
    <property type="evidence" value="ECO:0007669"/>
    <property type="project" value="InterPro"/>
</dbReference>